<evidence type="ECO:0000256" key="2">
    <source>
        <dbReference type="ARBA" id="ARBA00004613"/>
    </source>
</evidence>
<evidence type="ECO:0000256" key="6">
    <source>
        <dbReference type="ARBA" id="ARBA00022729"/>
    </source>
</evidence>
<reference evidence="14 15" key="1">
    <citation type="submission" date="2018-11" db="EMBL/GenBank/DDBJ databases">
        <title>Sequencing the genomes of 1000 actinobacteria strains.</title>
        <authorList>
            <person name="Klenk H.-P."/>
        </authorList>
    </citation>
    <scope>NUCLEOTIDE SEQUENCE [LARGE SCALE GENOMIC DNA]</scope>
    <source>
        <strain evidence="14 15">DSM 15700</strain>
    </source>
</reference>
<accession>A0A3N4YHW7</accession>
<dbReference type="PROSITE" id="PS51173">
    <property type="entry name" value="CBM2"/>
    <property type="match status" value="1"/>
</dbReference>
<keyword evidence="15" id="KW-1185">Reference proteome</keyword>
<dbReference type="Gene3D" id="2.60.40.290">
    <property type="match status" value="1"/>
</dbReference>
<dbReference type="CDD" id="cd08987">
    <property type="entry name" value="GH62"/>
    <property type="match status" value="1"/>
</dbReference>
<dbReference type="InterPro" id="IPR008965">
    <property type="entry name" value="CBM2/CBM3_carb-bd_dom_sf"/>
</dbReference>
<sequence>MPSRIAGLPGLGPGAGQARQRKWGMFGTAALAAVVGLTSAVIAQNSAAADTAPQRGFTADSVNAVADAPPMADNNFPVTREGAHGDNRYTVFRPSDPAAAGGELPVLAFGNGACAHTDNSEVTGLLNFVASKGFVVVDTGSADGSPNGVPSGEPLPSLLTDAITWAEQEQQRGGAPLAGQLDLSRVATAGHSCGGIEALVAAQDQRVDAVAALNSGLFADGSLGYSRSELDRLHTPVMFLDGGPSDVAYDNSRANYDLVDHVPAVRASNPDAGHGGFITGGQMESGATAVVSFLDMVLNENATARSFILDPSGLASRSPWTVADKNWPAAPTDPPASPTPTPSPSIPPETTPPPAGDACSAALRVVNSWGGGYQGEVTVTAHSAISDWRVTLSSDITPTQVWNGDLSGSTVGNVSWNGTLGTGQSTSFGFIGSGSAPADAALPCSSGSGTDPTPTPSTPPSPSPSVSPSEPTETCELPSSYDWTSTGVLAQPRSGWVSLKDFTTAPYDGKHLVYATTHDTGDTWGSMNFGLVEDWSQLSTATQTGMSSGTVAPSLFYFEPQDIWVLTYQWGPSPFMYRTSSDPTDANGWSEARALFTGSVPDAPHGPIDQAIIGDDENMYLFFAGDNGKIYRASMPIGNFPGSFGSDYTTVLSDTRDNLFEAVQVYKLQDQDKYLMIVEAIGTNGIRFFRSFTADSLDGQWTVQAGTESDPFAGRANSGATWTDDISHGELLRTSADQTMTVDPCHLQLLYQGRDPSSDGMDYGQLPYRPGLLTLQR</sequence>
<evidence type="ECO:0000256" key="5">
    <source>
        <dbReference type="ARBA" id="ARBA00022651"/>
    </source>
</evidence>
<dbReference type="PANTHER" id="PTHR40631">
    <property type="entry name" value="ALPHA-L-ARABINOFURANOSIDASE AXHA-2-RELATED"/>
    <property type="match status" value="1"/>
</dbReference>
<evidence type="ECO:0000313" key="14">
    <source>
        <dbReference type="EMBL" id="RPF20709.1"/>
    </source>
</evidence>
<keyword evidence="9" id="KW-0119">Carbohydrate metabolism</keyword>
<dbReference type="InterPro" id="IPR001919">
    <property type="entry name" value="CBD2"/>
</dbReference>
<dbReference type="GO" id="GO:0046556">
    <property type="term" value="F:alpha-L-arabinofuranosidase activity"/>
    <property type="evidence" value="ECO:0007669"/>
    <property type="project" value="UniProtKB-EC"/>
</dbReference>
<evidence type="ECO:0000256" key="8">
    <source>
        <dbReference type="ARBA" id="ARBA00023001"/>
    </source>
</evidence>
<dbReference type="EC" id="3.2.1.55" evidence="3"/>
<proteinExistence type="predicted"/>
<evidence type="ECO:0000256" key="11">
    <source>
        <dbReference type="ARBA" id="ARBA00023326"/>
    </source>
</evidence>
<evidence type="ECO:0000256" key="9">
    <source>
        <dbReference type="ARBA" id="ARBA00023277"/>
    </source>
</evidence>
<dbReference type="AlphaFoldDB" id="A0A3N4YHW7"/>
<evidence type="ECO:0000259" key="13">
    <source>
        <dbReference type="PROSITE" id="PS51173"/>
    </source>
</evidence>
<keyword evidence="8" id="KW-0136">Cellulose degradation</keyword>
<dbReference type="GO" id="GO:0005576">
    <property type="term" value="C:extracellular region"/>
    <property type="evidence" value="ECO:0007669"/>
    <property type="project" value="UniProtKB-SubCell"/>
</dbReference>
<dbReference type="GO" id="GO:0030247">
    <property type="term" value="F:polysaccharide binding"/>
    <property type="evidence" value="ECO:0007669"/>
    <property type="project" value="UniProtKB-UniRule"/>
</dbReference>
<evidence type="ECO:0000256" key="4">
    <source>
        <dbReference type="ARBA" id="ARBA00022525"/>
    </source>
</evidence>
<evidence type="ECO:0000313" key="15">
    <source>
        <dbReference type="Proteomes" id="UP000280501"/>
    </source>
</evidence>
<dbReference type="RefSeq" id="WP_246012220.1">
    <property type="nucleotide sequence ID" value="NZ_RKQZ01000001.1"/>
</dbReference>
<dbReference type="InterPro" id="IPR023296">
    <property type="entry name" value="Glyco_hydro_beta-prop_sf"/>
</dbReference>
<feature type="compositionally biased region" description="Pro residues" evidence="12">
    <location>
        <begin position="453"/>
        <end position="465"/>
    </location>
</feature>
<dbReference type="SUPFAM" id="SSF53474">
    <property type="entry name" value="alpha/beta-Hydrolases"/>
    <property type="match status" value="1"/>
</dbReference>
<evidence type="ECO:0000256" key="3">
    <source>
        <dbReference type="ARBA" id="ARBA00012670"/>
    </source>
</evidence>
<dbReference type="Pfam" id="PF03664">
    <property type="entry name" value="Glyco_hydro_62"/>
    <property type="match status" value="1"/>
</dbReference>
<dbReference type="GO" id="GO:0046373">
    <property type="term" value="P:L-arabinose metabolic process"/>
    <property type="evidence" value="ECO:0007669"/>
    <property type="project" value="InterPro"/>
</dbReference>
<evidence type="ECO:0000256" key="7">
    <source>
        <dbReference type="ARBA" id="ARBA00022801"/>
    </source>
</evidence>
<dbReference type="Pfam" id="PF00553">
    <property type="entry name" value="CBM_2"/>
    <property type="match status" value="1"/>
</dbReference>
<keyword evidence="5" id="KW-0858">Xylan degradation</keyword>
<feature type="domain" description="CBM2" evidence="13">
    <location>
        <begin position="352"/>
        <end position="467"/>
    </location>
</feature>
<dbReference type="InterPro" id="IPR012291">
    <property type="entry name" value="CBM2_carb-bd_dom_sf"/>
</dbReference>
<dbReference type="GO" id="GO:0030245">
    <property type="term" value="P:cellulose catabolic process"/>
    <property type="evidence" value="ECO:0007669"/>
    <property type="project" value="UniProtKB-KW"/>
</dbReference>
<keyword evidence="4" id="KW-0964">Secreted</keyword>
<dbReference type="EMBL" id="RKQZ01000001">
    <property type="protein sequence ID" value="RPF20709.1"/>
    <property type="molecule type" value="Genomic_DNA"/>
</dbReference>
<evidence type="ECO:0000256" key="1">
    <source>
        <dbReference type="ARBA" id="ARBA00001462"/>
    </source>
</evidence>
<dbReference type="InterPro" id="IPR018366">
    <property type="entry name" value="CBM2_CS"/>
</dbReference>
<dbReference type="Proteomes" id="UP000280501">
    <property type="component" value="Unassembled WGS sequence"/>
</dbReference>
<comment type="caution">
    <text evidence="14">The sequence shown here is derived from an EMBL/GenBank/DDBJ whole genome shotgun (WGS) entry which is preliminary data.</text>
</comment>
<dbReference type="InterPro" id="IPR029058">
    <property type="entry name" value="AB_hydrolase_fold"/>
</dbReference>
<keyword evidence="10" id="KW-0326">Glycosidase</keyword>
<dbReference type="Gene3D" id="3.40.50.1820">
    <property type="entry name" value="alpha/beta hydrolase"/>
    <property type="match status" value="1"/>
</dbReference>
<dbReference type="Gene3D" id="2.115.10.20">
    <property type="entry name" value="Glycosyl hydrolase domain, family 43"/>
    <property type="match status" value="1"/>
</dbReference>
<dbReference type="SUPFAM" id="SSF75005">
    <property type="entry name" value="Arabinanase/levansucrase/invertase"/>
    <property type="match status" value="1"/>
</dbReference>
<protein>
    <recommendedName>
        <fullName evidence="3">non-reducing end alpha-L-arabinofuranosidase</fullName>
        <ecNumber evidence="3">3.2.1.55</ecNumber>
    </recommendedName>
</protein>
<dbReference type="PANTHER" id="PTHR40631:SF1">
    <property type="entry name" value="ALPHA-L-ARABINOFURANOSIDASE AXHA-2-RELATED"/>
    <property type="match status" value="1"/>
</dbReference>
<feature type="region of interest" description="Disordered" evidence="12">
    <location>
        <begin position="324"/>
        <end position="357"/>
    </location>
</feature>
<comment type="subcellular location">
    <subcellularLocation>
        <location evidence="2">Secreted</location>
    </subcellularLocation>
</comment>
<keyword evidence="11" id="KW-0624">Polysaccharide degradation</keyword>
<comment type="catalytic activity">
    <reaction evidence="1">
        <text>Hydrolysis of terminal non-reducing alpha-L-arabinofuranoside residues in alpha-L-arabinosides.</text>
        <dbReference type="EC" id="3.2.1.55"/>
    </reaction>
</comment>
<gene>
    <name evidence="14" type="ORF">EDD34_1309</name>
</gene>
<feature type="region of interest" description="Disordered" evidence="12">
    <location>
        <begin position="439"/>
        <end position="480"/>
    </location>
</feature>
<keyword evidence="6" id="KW-0732">Signal</keyword>
<organism evidence="14 15">
    <name type="scientific">Myceligenerans xiligouense</name>
    <dbReference type="NCBI Taxonomy" id="253184"/>
    <lineage>
        <taxon>Bacteria</taxon>
        <taxon>Bacillati</taxon>
        <taxon>Actinomycetota</taxon>
        <taxon>Actinomycetes</taxon>
        <taxon>Micrococcales</taxon>
        <taxon>Promicromonosporaceae</taxon>
        <taxon>Myceligenerans</taxon>
    </lineage>
</organism>
<evidence type="ECO:0000256" key="10">
    <source>
        <dbReference type="ARBA" id="ARBA00023295"/>
    </source>
</evidence>
<dbReference type="SUPFAM" id="SSF49384">
    <property type="entry name" value="Carbohydrate-binding domain"/>
    <property type="match status" value="1"/>
</dbReference>
<keyword evidence="7" id="KW-0378">Hydrolase</keyword>
<name>A0A3N4YHW7_9MICO</name>
<evidence type="ECO:0000256" key="12">
    <source>
        <dbReference type="SAM" id="MobiDB-lite"/>
    </source>
</evidence>
<dbReference type="GO" id="GO:0045493">
    <property type="term" value="P:xylan catabolic process"/>
    <property type="evidence" value="ECO:0007669"/>
    <property type="project" value="UniProtKB-KW"/>
</dbReference>
<feature type="compositionally biased region" description="Pro residues" evidence="12">
    <location>
        <begin position="331"/>
        <end position="355"/>
    </location>
</feature>
<dbReference type="InterPro" id="IPR005193">
    <property type="entry name" value="GH62_arabinosidase"/>
</dbReference>
<dbReference type="SMART" id="SM00637">
    <property type="entry name" value="CBD_II"/>
    <property type="match status" value="1"/>
</dbReference>
<dbReference type="PROSITE" id="PS00561">
    <property type="entry name" value="CBM2_A"/>
    <property type="match status" value="1"/>
</dbReference>